<evidence type="ECO:0000256" key="1">
    <source>
        <dbReference type="ARBA" id="ARBA00006581"/>
    </source>
</evidence>
<dbReference type="HAMAP" id="MF_00116">
    <property type="entry name" value="dUTPase_bact"/>
    <property type="match status" value="1"/>
</dbReference>
<feature type="domain" description="dUTPase-like" evidence="8">
    <location>
        <begin position="12"/>
        <end position="142"/>
    </location>
</feature>
<comment type="caution">
    <text evidence="9">The sequence shown here is derived from an EMBL/GenBank/DDBJ whole genome shotgun (WGS) entry which is preliminary data.</text>
</comment>
<comment type="caution">
    <text evidence="7">Lacks conserved residue(s) required for the propagation of feature annotation.</text>
</comment>
<dbReference type="SUPFAM" id="SSF51283">
    <property type="entry name" value="dUTPase-like"/>
    <property type="match status" value="1"/>
</dbReference>
<dbReference type="Proteomes" id="UP000252081">
    <property type="component" value="Unassembled WGS sequence"/>
</dbReference>
<gene>
    <name evidence="7" type="primary">dut</name>
    <name evidence="9" type="ORF">DRW42_03805</name>
</gene>
<evidence type="ECO:0000256" key="5">
    <source>
        <dbReference type="ARBA" id="ARBA00023080"/>
    </source>
</evidence>
<keyword evidence="2 7" id="KW-0479">Metal-binding</keyword>
<organism evidence="9 10">
    <name type="scientific">Pedobacter miscanthi</name>
    <dbReference type="NCBI Taxonomy" id="2259170"/>
    <lineage>
        <taxon>Bacteria</taxon>
        <taxon>Pseudomonadati</taxon>
        <taxon>Bacteroidota</taxon>
        <taxon>Sphingobacteriia</taxon>
        <taxon>Sphingobacteriales</taxon>
        <taxon>Sphingobacteriaceae</taxon>
        <taxon>Pedobacter</taxon>
    </lineage>
</organism>
<sequence length="144" mass="15702">MEIKIINTSGHPLPQYETAHAAGMDLRAAITEEITLKPLQRLLVPTGLFIELPIGFEAQIRPRSGLAYKHGISIVNAPGTIDADYRGEIKVLLVNLSDTDFKIINGDRIAQMVVAKHETVSWQAVEELSETARGEGGYGHTGKV</sequence>
<dbReference type="GO" id="GO:0006226">
    <property type="term" value="P:dUMP biosynthetic process"/>
    <property type="evidence" value="ECO:0007669"/>
    <property type="project" value="UniProtKB-UniRule"/>
</dbReference>
<comment type="function">
    <text evidence="7">This enzyme is involved in nucleotide metabolism: it produces dUMP, the immediate precursor of thymidine nucleotides and it decreases the intracellular concentration of dUTP so that uracil cannot be incorporated into DNA.</text>
</comment>
<dbReference type="UniPathway" id="UPA00610">
    <property type="reaction ID" value="UER00666"/>
</dbReference>
<evidence type="ECO:0000256" key="6">
    <source>
        <dbReference type="ARBA" id="ARBA00047686"/>
    </source>
</evidence>
<feature type="binding site" evidence="7">
    <location>
        <position position="76"/>
    </location>
    <ligand>
        <name>substrate</name>
    </ligand>
</feature>
<proteinExistence type="inferred from homology"/>
<feature type="binding site" evidence="7">
    <location>
        <begin position="63"/>
        <end position="65"/>
    </location>
    <ligand>
        <name>substrate</name>
    </ligand>
</feature>
<comment type="pathway">
    <text evidence="7">Pyrimidine metabolism; dUMP biosynthesis; dUMP from dCTP (dUTP route): step 2/2.</text>
</comment>
<evidence type="ECO:0000256" key="7">
    <source>
        <dbReference type="HAMAP-Rule" id="MF_00116"/>
    </source>
</evidence>
<evidence type="ECO:0000256" key="2">
    <source>
        <dbReference type="ARBA" id="ARBA00022723"/>
    </source>
</evidence>
<keyword evidence="3 7" id="KW-0378">Hydrolase</keyword>
<comment type="catalytic activity">
    <reaction evidence="6 7">
        <text>dUTP + H2O = dUMP + diphosphate + H(+)</text>
        <dbReference type="Rhea" id="RHEA:10248"/>
        <dbReference type="ChEBI" id="CHEBI:15377"/>
        <dbReference type="ChEBI" id="CHEBI:15378"/>
        <dbReference type="ChEBI" id="CHEBI:33019"/>
        <dbReference type="ChEBI" id="CHEBI:61555"/>
        <dbReference type="ChEBI" id="CHEBI:246422"/>
        <dbReference type="EC" id="3.6.1.23"/>
    </reaction>
</comment>
<dbReference type="OrthoDB" id="9809956at2"/>
<keyword evidence="10" id="KW-1185">Reference proteome</keyword>
<feature type="binding site" evidence="7">
    <location>
        <begin position="80"/>
        <end position="82"/>
    </location>
    <ligand>
        <name>substrate</name>
    </ligand>
</feature>
<comment type="similarity">
    <text evidence="1 7">Belongs to the dUTPase family.</text>
</comment>
<dbReference type="NCBIfam" id="NF001862">
    <property type="entry name" value="PRK00601.1"/>
    <property type="match status" value="1"/>
</dbReference>
<dbReference type="RefSeq" id="WP_113947521.1">
    <property type="nucleotide sequence ID" value="NZ_QNQU01000003.1"/>
</dbReference>
<dbReference type="NCBIfam" id="TIGR00576">
    <property type="entry name" value="dut"/>
    <property type="match status" value="1"/>
</dbReference>
<dbReference type="Gene3D" id="2.70.40.10">
    <property type="match status" value="1"/>
</dbReference>
<evidence type="ECO:0000259" key="8">
    <source>
        <dbReference type="Pfam" id="PF00692"/>
    </source>
</evidence>
<protein>
    <recommendedName>
        <fullName evidence="7">Deoxyuridine 5'-triphosphate nucleotidohydrolase</fullName>
        <shortName evidence="7">dUTPase</shortName>
        <ecNumber evidence="7">3.6.1.23</ecNumber>
    </recommendedName>
    <alternativeName>
        <fullName evidence="7">dUTP pyrophosphatase</fullName>
    </alternativeName>
</protein>
<evidence type="ECO:0000313" key="10">
    <source>
        <dbReference type="Proteomes" id="UP000252081"/>
    </source>
</evidence>
<dbReference type="GO" id="GO:0004170">
    <property type="term" value="F:dUTP diphosphatase activity"/>
    <property type="evidence" value="ECO:0007669"/>
    <property type="project" value="UniProtKB-UniRule"/>
</dbReference>
<evidence type="ECO:0000313" key="9">
    <source>
        <dbReference type="EMBL" id="RBQ10171.1"/>
    </source>
</evidence>
<accession>A0A366L8F9</accession>
<keyword evidence="5 7" id="KW-0546">Nucleotide metabolism</keyword>
<dbReference type="EC" id="3.6.1.23" evidence="7"/>
<keyword evidence="4 7" id="KW-0460">Magnesium</keyword>
<dbReference type="FunFam" id="2.70.40.10:FF:000002">
    <property type="entry name" value="dUTP diphosphatase"/>
    <property type="match status" value="1"/>
</dbReference>
<dbReference type="InterPro" id="IPR029054">
    <property type="entry name" value="dUTPase-like"/>
</dbReference>
<dbReference type="EMBL" id="QNQU01000003">
    <property type="protein sequence ID" value="RBQ10171.1"/>
    <property type="molecule type" value="Genomic_DNA"/>
</dbReference>
<dbReference type="InterPro" id="IPR033704">
    <property type="entry name" value="dUTPase_trimeric"/>
</dbReference>
<comment type="cofactor">
    <cofactor evidence="7">
        <name>Mg(2+)</name>
        <dbReference type="ChEBI" id="CHEBI:18420"/>
    </cofactor>
</comment>
<dbReference type="PANTHER" id="PTHR11241:SF0">
    <property type="entry name" value="DEOXYURIDINE 5'-TRIPHOSPHATE NUCLEOTIDOHYDROLASE"/>
    <property type="match status" value="1"/>
</dbReference>
<dbReference type="PANTHER" id="PTHR11241">
    <property type="entry name" value="DEOXYURIDINE 5'-TRIPHOSPHATE NUCLEOTIDOHYDROLASE"/>
    <property type="match status" value="1"/>
</dbReference>
<reference evidence="9 10" key="1">
    <citation type="submission" date="2018-07" db="EMBL/GenBank/DDBJ databases">
        <title>A draft genome of a endophytic bacteria, a new species of Pedobacter.</title>
        <authorList>
            <person name="Zhang Z.D."/>
            <person name="Chen Z.J."/>
        </authorList>
    </citation>
    <scope>NUCLEOTIDE SEQUENCE [LARGE SCALE GENOMIC DNA]</scope>
    <source>
        <strain evidence="9 10">RS10</strain>
    </source>
</reference>
<name>A0A366L8F9_9SPHI</name>
<dbReference type="InterPro" id="IPR036157">
    <property type="entry name" value="dUTPase-like_sf"/>
</dbReference>
<dbReference type="AlphaFoldDB" id="A0A366L8F9"/>
<dbReference type="CDD" id="cd07557">
    <property type="entry name" value="trimeric_dUTPase"/>
    <property type="match status" value="1"/>
</dbReference>
<dbReference type="InterPro" id="IPR008181">
    <property type="entry name" value="dUTPase"/>
</dbReference>
<evidence type="ECO:0000256" key="3">
    <source>
        <dbReference type="ARBA" id="ARBA00022801"/>
    </source>
</evidence>
<dbReference type="Pfam" id="PF00692">
    <property type="entry name" value="dUTPase"/>
    <property type="match status" value="1"/>
</dbReference>
<dbReference type="GO" id="GO:0000287">
    <property type="term" value="F:magnesium ion binding"/>
    <property type="evidence" value="ECO:0007669"/>
    <property type="project" value="UniProtKB-UniRule"/>
</dbReference>
<dbReference type="GO" id="GO:0046081">
    <property type="term" value="P:dUTP catabolic process"/>
    <property type="evidence" value="ECO:0007669"/>
    <property type="project" value="InterPro"/>
</dbReference>
<evidence type="ECO:0000256" key="4">
    <source>
        <dbReference type="ARBA" id="ARBA00022842"/>
    </source>
</evidence>